<dbReference type="EMBL" id="JABFUD020000002">
    <property type="protein sequence ID" value="KAI5082962.1"/>
    <property type="molecule type" value="Genomic_DNA"/>
</dbReference>
<comment type="caution">
    <text evidence="1">The sequence shown here is derived from an EMBL/GenBank/DDBJ whole genome shotgun (WGS) entry which is preliminary data.</text>
</comment>
<name>A0A9D4VCK8_ADICA</name>
<dbReference type="OrthoDB" id="10361779at2759"/>
<dbReference type="Proteomes" id="UP000886520">
    <property type="component" value="Chromosome 3"/>
</dbReference>
<evidence type="ECO:0000313" key="1">
    <source>
        <dbReference type="EMBL" id="KAI5082962.1"/>
    </source>
</evidence>
<gene>
    <name evidence="1" type="ORF">GOP47_0002705</name>
</gene>
<sequence>MEKVAEDESMESMMAALFQAEDDDDEEIKQLQAHIQTLAAKAQEYSSHGPALISSRLQTYLQNRRPLFTPDLLSDSELLHPTKDGDDPSIAQAKTLKAQIVTLTDGIPALVQRMKNCLDACEKKQRLAEESKQPLPCFFQDVHKVWESLSPCRG</sequence>
<keyword evidence="2" id="KW-1185">Reference proteome</keyword>
<organism evidence="1 2">
    <name type="scientific">Adiantum capillus-veneris</name>
    <name type="common">Maidenhair fern</name>
    <dbReference type="NCBI Taxonomy" id="13818"/>
    <lineage>
        <taxon>Eukaryota</taxon>
        <taxon>Viridiplantae</taxon>
        <taxon>Streptophyta</taxon>
        <taxon>Embryophyta</taxon>
        <taxon>Tracheophyta</taxon>
        <taxon>Polypodiopsida</taxon>
        <taxon>Polypodiidae</taxon>
        <taxon>Polypodiales</taxon>
        <taxon>Pteridineae</taxon>
        <taxon>Pteridaceae</taxon>
        <taxon>Vittarioideae</taxon>
        <taxon>Adiantum</taxon>
    </lineage>
</organism>
<protein>
    <submittedName>
        <fullName evidence="1">Uncharacterized protein</fullName>
    </submittedName>
</protein>
<accession>A0A9D4VCK8</accession>
<proteinExistence type="predicted"/>
<reference evidence="1" key="1">
    <citation type="submission" date="2021-01" db="EMBL/GenBank/DDBJ databases">
        <title>Adiantum capillus-veneris genome.</title>
        <authorList>
            <person name="Fang Y."/>
            <person name="Liao Q."/>
        </authorList>
    </citation>
    <scope>NUCLEOTIDE SEQUENCE</scope>
    <source>
        <strain evidence="1">H3</strain>
        <tissue evidence="1">Leaf</tissue>
    </source>
</reference>
<dbReference type="AlphaFoldDB" id="A0A9D4VCK8"/>
<evidence type="ECO:0000313" key="2">
    <source>
        <dbReference type="Proteomes" id="UP000886520"/>
    </source>
</evidence>